<name>A0A315ZRD6_9FIRM</name>
<feature type="transmembrane region" description="Helical" evidence="1">
    <location>
        <begin position="117"/>
        <end position="136"/>
    </location>
</feature>
<keyword evidence="3" id="KW-0418">Kinase</keyword>
<organism evidence="3 4">
    <name type="scientific">Faecalicatena contorta</name>
    <dbReference type="NCBI Taxonomy" id="39482"/>
    <lineage>
        <taxon>Bacteria</taxon>
        <taxon>Bacillati</taxon>
        <taxon>Bacillota</taxon>
        <taxon>Clostridia</taxon>
        <taxon>Lachnospirales</taxon>
        <taxon>Lachnospiraceae</taxon>
        <taxon>Faecalicatena</taxon>
    </lineage>
</organism>
<dbReference type="OrthoDB" id="9773869at2"/>
<feature type="transmembrane region" description="Helical" evidence="1">
    <location>
        <begin position="6"/>
        <end position="24"/>
    </location>
</feature>
<dbReference type="PANTHER" id="PTHR40448">
    <property type="entry name" value="TWO-COMPONENT SENSOR HISTIDINE KINASE"/>
    <property type="match status" value="1"/>
</dbReference>
<feature type="transmembrane region" description="Helical" evidence="1">
    <location>
        <begin position="80"/>
        <end position="105"/>
    </location>
</feature>
<dbReference type="SUPFAM" id="SSF55874">
    <property type="entry name" value="ATPase domain of HSP90 chaperone/DNA topoisomerase II/histidine kinase"/>
    <property type="match status" value="1"/>
</dbReference>
<keyword evidence="1" id="KW-0812">Transmembrane</keyword>
<dbReference type="InterPro" id="IPR032834">
    <property type="entry name" value="NatK-like_C"/>
</dbReference>
<keyword evidence="1" id="KW-0472">Membrane</keyword>
<dbReference type="InterPro" id="IPR036890">
    <property type="entry name" value="HATPase_C_sf"/>
</dbReference>
<gene>
    <name evidence="3" type="ORF">SAMN05216529_12131</name>
</gene>
<feature type="transmembrane region" description="Helical" evidence="1">
    <location>
        <begin position="157"/>
        <end position="181"/>
    </location>
</feature>
<dbReference type="PANTHER" id="PTHR40448:SF1">
    <property type="entry name" value="TWO-COMPONENT SENSOR HISTIDINE KINASE"/>
    <property type="match status" value="1"/>
</dbReference>
<evidence type="ECO:0000313" key="4">
    <source>
        <dbReference type="Proteomes" id="UP000254051"/>
    </source>
</evidence>
<reference evidence="4" key="1">
    <citation type="submission" date="2017-07" db="EMBL/GenBank/DDBJ databases">
        <authorList>
            <person name="Varghese N."/>
            <person name="Submissions S."/>
        </authorList>
    </citation>
    <scope>NUCLEOTIDE SEQUENCE [LARGE SCALE GENOMIC DNA]</scope>
    <source>
        <strain evidence="4">NLAE-zl-C134</strain>
    </source>
</reference>
<evidence type="ECO:0000259" key="2">
    <source>
        <dbReference type="Pfam" id="PF14501"/>
    </source>
</evidence>
<feature type="transmembrane region" description="Helical" evidence="1">
    <location>
        <begin position="193"/>
        <end position="217"/>
    </location>
</feature>
<protein>
    <submittedName>
        <fullName evidence="3">Sensor histidine kinase YesM</fullName>
    </submittedName>
</protein>
<dbReference type="Pfam" id="PF14501">
    <property type="entry name" value="HATPase_c_5"/>
    <property type="match status" value="1"/>
</dbReference>
<keyword evidence="3" id="KW-0808">Transferase</keyword>
<dbReference type="CDD" id="cd16935">
    <property type="entry name" value="HATPase_AgrC-ComD-like"/>
    <property type="match status" value="1"/>
</dbReference>
<sequence>MIYLVISVVILYFFSFLFYYKRLFPIQKRSVLPFLLLLVIITVSYLFMNDLTIRWLKMIIIMSTMVFCIRFSTRMDWLQAFYGGACSVLIAYCFRGIFTVISVFILHKRDFSNVNSYLTNTVLILPFVLLFCLFLRKTILPDNKLKLFLYNYNQLKFVVIYEIAAVLNLTVMNSGLYIFSYDVWFSENGLSSWGIWFVIMGLGNCLLSLGMLIYAIYQSIQGTELIEYQWRAQMLEEQYERQMRHYKSYQKYTESFRAFKHDYQSMMASLKLLIRESDNEKALELIDDMFNEMQKKVQIHKRYSDSVVLDGMMQDLANICEEQGIRLSSNIAVPRDTKMTMLDMIRIFSNFTNNAVEACQNVPVSDRFIEIISTNRQQWATLQVVNCYDGNIHMKNGELLTTKMEKQNHGLGLLIVKEIAENLGGFVIYETDSENKTFLIRIHIPRTK</sequence>
<dbReference type="Proteomes" id="UP000254051">
    <property type="component" value="Unassembled WGS sequence"/>
</dbReference>
<dbReference type="EMBL" id="UHJJ01000021">
    <property type="protein sequence ID" value="SUQ16097.1"/>
    <property type="molecule type" value="Genomic_DNA"/>
</dbReference>
<dbReference type="AlphaFoldDB" id="A0A315ZRD6"/>
<dbReference type="GO" id="GO:0042802">
    <property type="term" value="F:identical protein binding"/>
    <property type="evidence" value="ECO:0007669"/>
    <property type="project" value="TreeGrafter"/>
</dbReference>
<keyword evidence="4" id="KW-1185">Reference proteome</keyword>
<accession>A0A315ZRD6</accession>
<evidence type="ECO:0000256" key="1">
    <source>
        <dbReference type="SAM" id="Phobius"/>
    </source>
</evidence>
<dbReference type="GO" id="GO:0016301">
    <property type="term" value="F:kinase activity"/>
    <property type="evidence" value="ECO:0007669"/>
    <property type="project" value="UniProtKB-KW"/>
</dbReference>
<evidence type="ECO:0000313" key="3">
    <source>
        <dbReference type="EMBL" id="SUQ16097.1"/>
    </source>
</evidence>
<feature type="transmembrane region" description="Helical" evidence="1">
    <location>
        <begin position="31"/>
        <end position="48"/>
    </location>
</feature>
<feature type="domain" description="Sensor histidine kinase NatK-like C-terminal" evidence="2">
    <location>
        <begin position="339"/>
        <end position="445"/>
    </location>
</feature>
<dbReference type="Gene3D" id="3.30.565.10">
    <property type="entry name" value="Histidine kinase-like ATPase, C-terminal domain"/>
    <property type="match status" value="1"/>
</dbReference>
<proteinExistence type="predicted"/>
<keyword evidence="1" id="KW-1133">Transmembrane helix</keyword>